<keyword evidence="14" id="KW-0966">Cell projection</keyword>
<dbReference type="RefSeq" id="WP_200592471.1">
    <property type="nucleotide sequence ID" value="NZ_JAEPBG010000005.1"/>
</dbReference>
<evidence type="ECO:0000256" key="11">
    <source>
        <dbReference type="SAM" id="Phobius"/>
    </source>
</evidence>
<dbReference type="Proteomes" id="UP000622890">
    <property type="component" value="Unassembled WGS sequence"/>
</dbReference>
<dbReference type="NCBIfam" id="TIGR00206">
    <property type="entry name" value="fliF"/>
    <property type="match status" value="1"/>
</dbReference>
<dbReference type="InterPro" id="IPR045851">
    <property type="entry name" value="AMP-bd_C_sf"/>
</dbReference>
<dbReference type="GO" id="GO:0003774">
    <property type="term" value="F:cytoskeletal motor activity"/>
    <property type="evidence" value="ECO:0007669"/>
    <property type="project" value="InterPro"/>
</dbReference>
<keyword evidence="14" id="KW-0969">Cilium</keyword>
<protein>
    <recommendedName>
        <fullName evidence="9">Flagellar M-ring protein</fullName>
    </recommendedName>
</protein>
<dbReference type="InterPro" id="IPR013556">
    <property type="entry name" value="Flag_M-ring_C"/>
</dbReference>
<evidence type="ECO:0000256" key="1">
    <source>
        <dbReference type="ARBA" id="ARBA00004117"/>
    </source>
</evidence>
<evidence type="ECO:0000256" key="7">
    <source>
        <dbReference type="ARBA" id="ARBA00023136"/>
    </source>
</evidence>
<dbReference type="Pfam" id="PF08345">
    <property type="entry name" value="YscJ_FliF_C"/>
    <property type="match status" value="1"/>
</dbReference>
<reference evidence="14" key="1">
    <citation type="submission" date="2021-01" db="EMBL/GenBank/DDBJ databases">
        <title>Genome sequence of strain Noviherbaspirillum sp. DKR-6.</title>
        <authorList>
            <person name="Chaudhary D.K."/>
        </authorList>
    </citation>
    <scope>NUCLEOTIDE SEQUENCE</scope>
    <source>
        <strain evidence="14">DKR-6</strain>
    </source>
</reference>
<keyword evidence="14" id="KW-0282">Flagellum</keyword>
<gene>
    <name evidence="14" type="primary">fliF</name>
    <name evidence="14" type="ORF">JJB74_13820</name>
</gene>
<evidence type="ECO:0000313" key="15">
    <source>
        <dbReference type="Proteomes" id="UP000622890"/>
    </source>
</evidence>
<feature type="domain" description="Flagellar M-ring C-terminal" evidence="13">
    <location>
        <begin position="249"/>
        <end position="384"/>
    </location>
</feature>
<feature type="transmembrane region" description="Helical" evidence="11">
    <location>
        <begin position="455"/>
        <end position="473"/>
    </location>
</feature>
<evidence type="ECO:0000256" key="8">
    <source>
        <dbReference type="ARBA" id="ARBA00023143"/>
    </source>
</evidence>
<organism evidence="14 15">
    <name type="scientific">Noviherbaspirillum pedocola</name>
    <dbReference type="NCBI Taxonomy" id="2801341"/>
    <lineage>
        <taxon>Bacteria</taxon>
        <taxon>Pseudomonadati</taxon>
        <taxon>Pseudomonadota</taxon>
        <taxon>Betaproteobacteria</taxon>
        <taxon>Burkholderiales</taxon>
        <taxon>Oxalobacteraceae</taxon>
        <taxon>Noviherbaspirillum</taxon>
    </lineage>
</organism>
<dbReference type="EMBL" id="JAEPBG010000005">
    <property type="protein sequence ID" value="MBK4735696.1"/>
    <property type="molecule type" value="Genomic_DNA"/>
</dbReference>
<feature type="domain" description="Flagellar M-ring N-terminal" evidence="12">
    <location>
        <begin position="40"/>
        <end position="213"/>
    </location>
</feature>
<evidence type="ECO:0000256" key="9">
    <source>
        <dbReference type="PIRNR" id="PIRNR004862"/>
    </source>
</evidence>
<evidence type="ECO:0000313" key="14">
    <source>
        <dbReference type="EMBL" id="MBK4735696.1"/>
    </source>
</evidence>
<evidence type="ECO:0000256" key="2">
    <source>
        <dbReference type="ARBA" id="ARBA00004651"/>
    </source>
</evidence>
<dbReference type="Pfam" id="PF01514">
    <property type="entry name" value="YscJ_FliF"/>
    <property type="match status" value="1"/>
</dbReference>
<keyword evidence="6 11" id="KW-1133">Transmembrane helix</keyword>
<evidence type="ECO:0000256" key="10">
    <source>
        <dbReference type="SAM" id="MobiDB-lite"/>
    </source>
</evidence>
<dbReference type="Gene3D" id="3.30.300.30">
    <property type="match status" value="1"/>
</dbReference>
<evidence type="ECO:0000259" key="12">
    <source>
        <dbReference type="Pfam" id="PF01514"/>
    </source>
</evidence>
<evidence type="ECO:0000256" key="3">
    <source>
        <dbReference type="ARBA" id="ARBA00007971"/>
    </source>
</evidence>
<keyword evidence="7 11" id="KW-0472">Membrane</keyword>
<accession>A0A934SV29</accession>
<dbReference type="GO" id="GO:0071973">
    <property type="term" value="P:bacterial-type flagellum-dependent cell motility"/>
    <property type="evidence" value="ECO:0007669"/>
    <property type="project" value="InterPro"/>
</dbReference>
<dbReference type="InterPro" id="IPR000067">
    <property type="entry name" value="FlgMring_FliF"/>
</dbReference>
<evidence type="ECO:0000256" key="6">
    <source>
        <dbReference type="ARBA" id="ARBA00022989"/>
    </source>
</evidence>
<dbReference type="InterPro" id="IPR043427">
    <property type="entry name" value="YscJ/FliF"/>
</dbReference>
<comment type="caution">
    <text evidence="14">The sequence shown here is derived from an EMBL/GenBank/DDBJ whole genome shotgun (WGS) entry which is preliminary data.</text>
</comment>
<dbReference type="GO" id="GO:0005886">
    <property type="term" value="C:plasma membrane"/>
    <property type="evidence" value="ECO:0007669"/>
    <property type="project" value="UniProtKB-SubCell"/>
</dbReference>
<dbReference type="InterPro" id="IPR006182">
    <property type="entry name" value="FliF_N_dom"/>
</dbReference>
<dbReference type="GO" id="GO:0009431">
    <property type="term" value="C:bacterial-type flagellum basal body, MS ring"/>
    <property type="evidence" value="ECO:0007669"/>
    <property type="project" value="InterPro"/>
</dbReference>
<comment type="function">
    <text evidence="9">The M ring may be actively involved in energy transduction.</text>
</comment>
<sequence length="511" mass="53427">MLEPLKQTLKSLGNGARLLLLLAAAVSLAAALAFGWKLLSPDYQVLFSDLDPQDAGAIVAELDRIKVPHRLGDEGRTILVDRDEVYRTRLKLMSKGVNLRGTVGFELFNESDIGMTEFAQKINYQRAMQGELARTIMGLEEVQSARVHLALPETGLLRRGDGQGKASVTITARPGMQLHAPQVLGIQRLVAAAVPQVEPGAVTVTDSRGVTLSAASDNTGAERGGSGDAVLELKRQTEAYFISKAAAVLDRAVGPGRAIVMVDAILNPDMLKVTEEKVLVVPGGSGDGAVLRSKQTTMADSRARAPTTQSSESATGAGRETTLSEVEFQHGRRVEQIVSAPGAIKRLSVGVVLPAAMSEAQSRKLTEVVSMAVGLNPTRGDAIAAYSLEALPASHGEAGAAAATGTVAQLTPPHADAAAVTATKAATLSAAPLDAKPVAIKSAGLLSALSASTTWMITGTVAAALLLVSLGLAMRRGRRAQAPARLSDQERARMLRELNAWLAPRPPGAPR</sequence>
<evidence type="ECO:0000256" key="4">
    <source>
        <dbReference type="ARBA" id="ARBA00022475"/>
    </source>
</evidence>
<dbReference type="AlphaFoldDB" id="A0A934SV29"/>
<name>A0A934SV29_9BURK</name>
<dbReference type="PANTHER" id="PTHR30046:SF0">
    <property type="entry name" value="FLAGELLAR M-RING PROTEIN"/>
    <property type="match status" value="1"/>
</dbReference>
<dbReference type="PRINTS" id="PR01009">
    <property type="entry name" value="FLGMRINGFLIF"/>
</dbReference>
<keyword evidence="4" id="KW-1003">Cell membrane</keyword>
<evidence type="ECO:0000259" key="13">
    <source>
        <dbReference type="Pfam" id="PF08345"/>
    </source>
</evidence>
<keyword evidence="15" id="KW-1185">Reference proteome</keyword>
<comment type="subcellular location">
    <subcellularLocation>
        <location evidence="1 9">Bacterial flagellum basal body</location>
    </subcellularLocation>
    <subcellularLocation>
        <location evidence="2">Cell membrane</location>
        <topology evidence="2">Multi-pass membrane protein</topology>
    </subcellularLocation>
</comment>
<feature type="region of interest" description="Disordered" evidence="10">
    <location>
        <begin position="295"/>
        <end position="321"/>
    </location>
</feature>
<dbReference type="PIRSF" id="PIRSF004862">
    <property type="entry name" value="FliF"/>
    <property type="match status" value="1"/>
</dbReference>
<keyword evidence="5 11" id="KW-0812">Transmembrane</keyword>
<dbReference type="PANTHER" id="PTHR30046">
    <property type="entry name" value="FLAGELLAR M-RING PROTEIN"/>
    <property type="match status" value="1"/>
</dbReference>
<evidence type="ECO:0000256" key="5">
    <source>
        <dbReference type="ARBA" id="ARBA00022692"/>
    </source>
</evidence>
<keyword evidence="8 9" id="KW-0975">Bacterial flagellum</keyword>
<proteinExistence type="inferred from homology"/>
<comment type="similarity">
    <text evidence="3 9">Belongs to the FliF family.</text>
</comment>